<reference evidence="2 3" key="1">
    <citation type="journal article" date="2018" name="New Phytol.">
        <title>Comparative genomics and transcriptomics depict ericoid mycorrhizal fungi as versatile saprotrophs and plant mutualists.</title>
        <authorList>
            <person name="Martino E."/>
            <person name="Morin E."/>
            <person name="Grelet G.A."/>
            <person name="Kuo A."/>
            <person name="Kohler A."/>
            <person name="Daghino S."/>
            <person name="Barry K.W."/>
            <person name="Cichocki N."/>
            <person name="Clum A."/>
            <person name="Dockter R.B."/>
            <person name="Hainaut M."/>
            <person name="Kuo R.C."/>
            <person name="LaButti K."/>
            <person name="Lindahl B.D."/>
            <person name="Lindquist E.A."/>
            <person name="Lipzen A."/>
            <person name="Khouja H.R."/>
            <person name="Magnuson J."/>
            <person name="Murat C."/>
            <person name="Ohm R.A."/>
            <person name="Singer S.W."/>
            <person name="Spatafora J.W."/>
            <person name="Wang M."/>
            <person name="Veneault-Fourrey C."/>
            <person name="Henrissat B."/>
            <person name="Grigoriev I.V."/>
            <person name="Martin F.M."/>
            <person name="Perotto S."/>
        </authorList>
    </citation>
    <scope>NUCLEOTIDE SEQUENCE [LARGE SCALE GENOMIC DNA]</scope>
    <source>
        <strain evidence="2 3">ATCC 22711</strain>
    </source>
</reference>
<proteinExistence type="predicted"/>
<dbReference type="GeneID" id="36575039"/>
<dbReference type="InParanoid" id="A0A2T3AV04"/>
<organism evidence="2 3">
    <name type="scientific">Amorphotheca resinae ATCC 22711</name>
    <dbReference type="NCBI Taxonomy" id="857342"/>
    <lineage>
        <taxon>Eukaryota</taxon>
        <taxon>Fungi</taxon>
        <taxon>Dikarya</taxon>
        <taxon>Ascomycota</taxon>
        <taxon>Pezizomycotina</taxon>
        <taxon>Leotiomycetes</taxon>
        <taxon>Helotiales</taxon>
        <taxon>Amorphothecaceae</taxon>
        <taxon>Amorphotheca</taxon>
    </lineage>
</organism>
<dbReference type="Proteomes" id="UP000241818">
    <property type="component" value="Unassembled WGS sequence"/>
</dbReference>
<gene>
    <name evidence="2" type="ORF">M430DRAFT_36604</name>
</gene>
<name>A0A2T3AV04_AMORE</name>
<evidence type="ECO:0000256" key="1">
    <source>
        <dbReference type="SAM" id="Phobius"/>
    </source>
</evidence>
<dbReference type="EMBL" id="KZ679015">
    <property type="protein sequence ID" value="PSS12484.1"/>
    <property type="molecule type" value="Genomic_DNA"/>
</dbReference>
<evidence type="ECO:0000313" key="2">
    <source>
        <dbReference type="EMBL" id="PSS12484.1"/>
    </source>
</evidence>
<keyword evidence="1" id="KW-1133">Transmembrane helix</keyword>
<dbReference type="RefSeq" id="XP_024718482.1">
    <property type="nucleotide sequence ID" value="XM_024866958.1"/>
</dbReference>
<evidence type="ECO:0000313" key="3">
    <source>
        <dbReference type="Proteomes" id="UP000241818"/>
    </source>
</evidence>
<accession>A0A2T3AV04</accession>
<feature type="transmembrane region" description="Helical" evidence="1">
    <location>
        <begin position="6"/>
        <end position="24"/>
    </location>
</feature>
<protein>
    <submittedName>
        <fullName evidence="2">Uncharacterized protein</fullName>
    </submittedName>
</protein>
<keyword evidence="3" id="KW-1185">Reference proteome</keyword>
<keyword evidence="1" id="KW-0472">Membrane</keyword>
<keyword evidence="1" id="KW-0812">Transmembrane</keyword>
<sequence length="53" mass="5704">MHLTKPTLLVILESIIALLMGMLWHSPRAFRSVPLTRAHDEAAVAQSPASGPA</sequence>
<dbReference type="AlphaFoldDB" id="A0A2T3AV04"/>